<evidence type="ECO:0000313" key="3">
    <source>
        <dbReference type="EMBL" id="KAJ8463401.1"/>
    </source>
</evidence>
<keyword evidence="4" id="KW-1185">Reference proteome</keyword>
<sequence length="355" mass="39584">MSPPKVMERLPKHSHACMNRASLARQGCPTCCEPIDGRTYLVKFCVKTEQPNITDVDRATDRHISGLLHMENLHGQACVELPKQISAMEHELTVQTQHLHSHCAAISRVLDDINTTEQDVAQTISACRKEVRAIAGLQTQAINDRRLTDMTFVENMPSAAPLRRRARSMSSSSDRDGAPKAQTTVEADPHVNACTSQAKFFAYRHVVCGSCRELLCSPSEVVHAFCPVCAVLVETAAIRVYFTREDSPSDDTFWDSVTESSLVISIQATADLAAQTRQNLEKELAICQEQHNHEASAIEHTMVQLEKARADQRSAQDRLISYKSKLASLQEERNRLEDRLRMEGLNGQYTTNAKA</sequence>
<proteinExistence type="predicted"/>
<dbReference type="AlphaFoldDB" id="A0AAD7TJS9"/>
<keyword evidence="1" id="KW-0175">Coiled coil</keyword>
<gene>
    <name evidence="3" type="ORF">ONZ51_g10282</name>
</gene>
<dbReference type="Proteomes" id="UP001215151">
    <property type="component" value="Unassembled WGS sequence"/>
</dbReference>
<accession>A0AAD7TJS9</accession>
<feature type="region of interest" description="Disordered" evidence="2">
    <location>
        <begin position="158"/>
        <end position="184"/>
    </location>
</feature>
<dbReference type="EMBL" id="JAPEVG010000396">
    <property type="protein sequence ID" value="KAJ8463401.1"/>
    <property type="molecule type" value="Genomic_DNA"/>
</dbReference>
<evidence type="ECO:0000256" key="1">
    <source>
        <dbReference type="SAM" id="Coils"/>
    </source>
</evidence>
<comment type="caution">
    <text evidence="3">The sequence shown here is derived from an EMBL/GenBank/DDBJ whole genome shotgun (WGS) entry which is preliminary data.</text>
</comment>
<organism evidence="3 4">
    <name type="scientific">Trametes cubensis</name>
    <dbReference type="NCBI Taxonomy" id="1111947"/>
    <lineage>
        <taxon>Eukaryota</taxon>
        <taxon>Fungi</taxon>
        <taxon>Dikarya</taxon>
        <taxon>Basidiomycota</taxon>
        <taxon>Agaricomycotina</taxon>
        <taxon>Agaricomycetes</taxon>
        <taxon>Polyporales</taxon>
        <taxon>Polyporaceae</taxon>
        <taxon>Trametes</taxon>
    </lineage>
</organism>
<protein>
    <submittedName>
        <fullName evidence="3">Uncharacterized protein</fullName>
    </submittedName>
</protein>
<reference evidence="3" key="1">
    <citation type="submission" date="2022-11" db="EMBL/GenBank/DDBJ databases">
        <title>Genome Sequence of Cubamyces cubensis.</title>
        <authorList>
            <person name="Buettner E."/>
        </authorList>
    </citation>
    <scope>NUCLEOTIDE SEQUENCE</scope>
    <source>
        <strain evidence="3">MPL-01</strain>
    </source>
</reference>
<evidence type="ECO:0000256" key="2">
    <source>
        <dbReference type="SAM" id="MobiDB-lite"/>
    </source>
</evidence>
<feature type="coiled-coil region" evidence="1">
    <location>
        <begin position="270"/>
        <end position="346"/>
    </location>
</feature>
<evidence type="ECO:0000313" key="4">
    <source>
        <dbReference type="Proteomes" id="UP001215151"/>
    </source>
</evidence>
<name>A0AAD7TJS9_9APHY</name>